<gene>
    <name evidence="1" type="ORF">CDAR_538851</name>
</gene>
<keyword evidence="2" id="KW-1185">Reference proteome</keyword>
<comment type="caution">
    <text evidence="1">The sequence shown here is derived from an EMBL/GenBank/DDBJ whole genome shotgun (WGS) entry which is preliminary data.</text>
</comment>
<reference evidence="1 2" key="1">
    <citation type="submission" date="2021-06" db="EMBL/GenBank/DDBJ databases">
        <title>Caerostris darwini draft genome.</title>
        <authorList>
            <person name="Kono N."/>
            <person name="Arakawa K."/>
        </authorList>
    </citation>
    <scope>NUCLEOTIDE SEQUENCE [LARGE SCALE GENOMIC DNA]</scope>
</reference>
<name>A0AAV4T1C9_9ARAC</name>
<evidence type="ECO:0000313" key="1">
    <source>
        <dbReference type="EMBL" id="GIY39494.1"/>
    </source>
</evidence>
<organism evidence="1 2">
    <name type="scientific">Caerostris darwini</name>
    <dbReference type="NCBI Taxonomy" id="1538125"/>
    <lineage>
        <taxon>Eukaryota</taxon>
        <taxon>Metazoa</taxon>
        <taxon>Ecdysozoa</taxon>
        <taxon>Arthropoda</taxon>
        <taxon>Chelicerata</taxon>
        <taxon>Arachnida</taxon>
        <taxon>Araneae</taxon>
        <taxon>Araneomorphae</taxon>
        <taxon>Entelegynae</taxon>
        <taxon>Araneoidea</taxon>
        <taxon>Araneidae</taxon>
        <taxon>Caerostris</taxon>
    </lineage>
</organism>
<dbReference type="EMBL" id="BPLQ01008818">
    <property type="protein sequence ID" value="GIY39494.1"/>
    <property type="molecule type" value="Genomic_DNA"/>
</dbReference>
<proteinExistence type="predicted"/>
<protein>
    <submittedName>
        <fullName evidence="1">Uncharacterized protein</fullName>
    </submittedName>
</protein>
<sequence length="100" mass="11457">MESRFGNWMRFNKFAGFVENIATVESEDILGIAMEIYCKENEKIYSKDLPTFARAIEVLQISPTIYFDNGSGRDNSGLSESRYSINNFKTLGEIENEIIK</sequence>
<accession>A0AAV4T1C9</accession>
<evidence type="ECO:0000313" key="2">
    <source>
        <dbReference type="Proteomes" id="UP001054837"/>
    </source>
</evidence>
<dbReference type="AlphaFoldDB" id="A0AAV4T1C9"/>
<dbReference type="Proteomes" id="UP001054837">
    <property type="component" value="Unassembled WGS sequence"/>
</dbReference>